<keyword evidence="6" id="KW-0256">Endoplasmic reticulum</keyword>
<feature type="transmembrane region" description="Helical" evidence="10">
    <location>
        <begin position="16"/>
        <end position="34"/>
    </location>
</feature>
<keyword evidence="10" id="KW-1133">Transmembrane helix</keyword>
<evidence type="ECO:0000256" key="10">
    <source>
        <dbReference type="SAM" id="Phobius"/>
    </source>
</evidence>
<evidence type="ECO:0000256" key="2">
    <source>
        <dbReference type="ARBA" id="ARBA00010588"/>
    </source>
</evidence>
<keyword evidence="4" id="KW-0813">Transport</keyword>
<evidence type="ECO:0000256" key="1">
    <source>
        <dbReference type="ARBA" id="ARBA00004319"/>
    </source>
</evidence>
<dbReference type="InterPro" id="IPR011989">
    <property type="entry name" value="ARM-like"/>
</dbReference>
<evidence type="ECO:0000256" key="4">
    <source>
        <dbReference type="ARBA" id="ARBA00022448"/>
    </source>
</evidence>
<sequence>MTCCCYFKLIQLNFDMNYKLIFLILTIFNVITVIKADTIEENNETFVPTSQWKEIREGQSIPAGLHVRINLQTGKKEAKLLEDEEAKEETTKDSALVLTDNPSSDDTVVDQGDENFPEAEIKKLSKSFKSHDTINKKGKEDLNVAIPADISEIFKKYDEITKGKEESKDDVKQLFEMLQDLVHHIDKANEFINFGGLDKIIIPNIRNQSDTDLKISAIRLLGTIVQNNPKGQIAAFEKNIGQCLLKMVVEKSSEKELPAILFGLGGILRKFPIAQKEILNKPGLKLFVELLNRHIEFKTKLKCLQLITDLIRDYNEVTNVPYNGDLHKIKQYNAADIKGRLSETDYCKTMDELFSVHRREFLDNLYVAEEILETLMLSKDICQPVWAESPIFRHTLLVIKNNYDRIREKPQLDLDKSDLENLTSTLGELNEFLFSHITIKDEL</sequence>
<dbReference type="EMBL" id="UFQS01000012">
    <property type="protein sequence ID" value="SSW97220.1"/>
    <property type="molecule type" value="Genomic_DNA"/>
</dbReference>
<dbReference type="PANTHER" id="PTHR19316">
    <property type="entry name" value="PROTEIN FOLDING REGULATOR"/>
    <property type="match status" value="1"/>
</dbReference>
<dbReference type="InterPro" id="IPR050693">
    <property type="entry name" value="Hsp70_NEF-Inhibitors"/>
</dbReference>
<dbReference type="GO" id="GO:0005788">
    <property type="term" value="C:endoplasmic reticulum lumen"/>
    <property type="evidence" value="ECO:0007669"/>
    <property type="project" value="UniProtKB-SubCell"/>
</dbReference>
<name>A0A336LID7_CULSO</name>
<keyword evidence="8" id="KW-0811">Translocation</keyword>
<evidence type="ECO:0000256" key="9">
    <source>
        <dbReference type="ARBA" id="ARBA00023180"/>
    </source>
</evidence>
<dbReference type="SUPFAM" id="SSF48371">
    <property type="entry name" value="ARM repeat"/>
    <property type="match status" value="1"/>
</dbReference>
<evidence type="ECO:0000256" key="8">
    <source>
        <dbReference type="ARBA" id="ARBA00023010"/>
    </source>
</evidence>
<gene>
    <name evidence="12" type="primary">CSON001854</name>
</gene>
<accession>A0A336LID7</accession>
<evidence type="ECO:0000256" key="7">
    <source>
        <dbReference type="ARBA" id="ARBA00022927"/>
    </source>
</evidence>
<dbReference type="EMBL" id="UFQT01000012">
    <property type="protein sequence ID" value="SSX17606.1"/>
    <property type="molecule type" value="Genomic_DNA"/>
</dbReference>
<dbReference type="GO" id="GO:0000774">
    <property type="term" value="F:adenyl-nucleotide exchange factor activity"/>
    <property type="evidence" value="ECO:0007669"/>
    <property type="project" value="TreeGrafter"/>
</dbReference>
<evidence type="ECO:0000256" key="3">
    <source>
        <dbReference type="ARBA" id="ARBA00015352"/>
    </source>
</evidence>
<evidence type="ECO:0000256" key="5">
    <source>
        <dbReference type="ARBA" id="ARBA00022729"/>
    </source>
</evidence>
<evidence type="ECO:0000313" key="12">
    <source>
        <dbReference type="EMBL" id="SSX17606.1"/>
    </source>
</evidence>
<keyword evidence="9" id="KW-0325">Glycoprotein</keyword>
<dbReference type="OMA" id="NRFAHSQ"/>
<reference evidence="11" key="1">
    <citation type="submission" date="2018-04" db="EMBL/GenBank/DDBJ databases">
        <authorList>
            <person name="Go L.Y."/>
            <person name="Mitchell J.A."/>
        </authorList>
    </citation>
    <scope>NUCLEOTIDE SEQUENCE</scope>
    <source>
        <tissue evidence="11">Whole organism</tissue>
    </source>
</reference>
<reference evidence="12" key="2">
    <citation type="submission" date="2018-07" db="EMBL/GenBank/DDBJ databases">
        <authorList>
            <person name="Quirk P.G."/>
            <person name="Krulwich T.A."/>
        </authorList>
    </citation>
    <scope>NUCLEOTIDE SEQUENCE</scope>
</reference>
<proteinExistence type="inferred from homology"/>
<dbReference type="VEuPathDB" id="VectorBase:CSON001854"/>
<dbReference type="PANTHER" id="PTHR19316:SF35">
    <property type="entry name" value="NUCLEOTIDE EXCHANGE FACTOR SIL1"/>
    <property type="match status" value="1"/>
</dbReference>
<evidence type="ECO:0000256" key="6">
    <source>
        <dbReference type="ARBA" id="ARBA00022824"/>
    </source>
</evidence>
<keyword evidence="10" id="KW-0472">Membrane</keyword>
<keyword evidence="10" id="KW-0812">Transmembrane</keyword>
<comment type="similarity">
    <text evidence="2">Belongs to the SIL1 family.</text>
</comment>
<comment type="subcellular location">
    <subcellularLocation>
        <location evidence="1">Endoplasmic reticulum lumen</location>
    </subcellularLocation>
</comment>
<organism evidence="12">
    <name type="scientific">Culicoides sonorensis</name>
    <name type="common">Biting midge</name>
    <dbReference type="NCBI Taxonomy" id="179676"/>
    <lineage>
        <taxon>Eukaryota</taxon>
        <taxon>Metazoa</taxon>
        <taxon>Ecdysozoa</taxon>
        <taxon>Arthropoda</taxon>
        <taxon>Hexapoda</taxon>
        <taxon>Insecta</taxon>
        <taxon>Pterygota</taxon>
        <taxon>Neoptera</taxon>
        <taxon>Endopterygota</taxon>
        <taxon>Diptera</taxon>
        <taxon>Nematocera</taxon>
        <taxon>Chironomoidea</taxon>
        <taxon>Ceratopogonidae</taxon>
        <taxon>Ceratopogoninae</taxon>
        <taxon>Culicoides</taxon>
        <taxon>Monoculicoides</taxon>
    </lineage>
</organism>
<dbReference type="GO" id="GO:0015031">
    <property type="term" value="P:protein transport"/>
    <property type="evidence" value="ECO:0007669"/>
    <property type="project" value="UniProtKB-KW"/>
</dbReference>
<dbReference type="InterPro" id="IPR016024">
    <property type="entry name" value="ARM-type_fold"/>
</dbReference>
<evidence type="ECO:0000313" key="11">
    <source>
        <dbReference type="EMBL" id="SSW97220.1"/>
    </source>
</evidence>
<keyword evidence="5" id="KW-0732">Signal</keyword>
<dbReference type="AlphaFoldDB" id="A0A336LID7"/>
<protein>
    <recommendedName>
        <fullName evidence="3">Nucleotide exchange factor SIL1</fullName>
    </recommendedName>
</protein>
<dbReference type="Gene3D" id="1.25.10.10">
    <property type="entry name" value="Leucine-rich Repeat Variant"/>
    <property type="match status" value="1"/>
</dbReference>
<keyword evidence="7" id="KW-0653">Protein transport</keyword>